<dbReference type="SUPFAM" id="SSF52540">
    <property type="entry name" value="P-loop containing nucleoside triphosphate hydrolases"/>
    <property type="match status" value="1"/>
</dbReference>
<feature type="transmembrane region" description="Helical" evidence="8">
    <location>
        <begin position="429"/>
        <end position="449"/>
    </location>
</feature>
<evidence type="ECO:0000259" key="9">
    <source>
        <dbReference type="Pfam" id="PF00685"/>
    </source>
</evidence>
<dbReference type="InterPro" id="IPR027417">
    <property type="entry name" value="P-loop_NTPase"/>
</dbReference>
<dbReference type="InterPro" id="IPR008276">
    <property type="entry name" value="C_nuclsd_transpt"/>
</dbReference>
<evidence type="ECO:0000256" key="2">
    <source>
        <dbReference type="ARBA" id="ARBA00009033"/>
    </source>
</evidence>
<keyword evidence="14" id="KW-1185">Reference proteome</keyword>
<accession>A0A812R4S9</accession>
<feature type="compositionally biased region" description="Basic and acidic residues" evidence="7">
    <location>
        <begin position="30"/>
        <end position="49"/>
    </location>
</feature>
<proteinExistence type="inferred from homology"/>
<dbReference type="InterPro" id="IPR011657">
    <property type="entry name" value="CNT_C_dom"/>
</dbReference>
<dbReference type="GO" id="GO:0008146">
    <property type="term" value="F:sulfotransferase activity"/>
    <property type="evidence" value="ECO:0007669"/>
    <property type="project" value="InterPro"/>
</dbReference>
<dbReference type="InterPro" id="IPR000863">
    <property type="entry name" value="Sulfotransferase_dom"/>
</dbReference>
<feature type="region of interest" description="Disordered" evidence="7">
    <location>
        <begin position="580"/>
        <end position="605"/>
    </location>
</feature>
<dbReference type="AlphaFoldDB" id="A0A812R4S9"/>
<feature type="domain" description="Sulfotransferase" evidence="9">
    <location>
        <begin position="729"/>
        <end position="947"/>
    </location>
</feature>
<comment type="similarity">
    <text evidence="2">Belongs to the concentrative nucleoside transporter (CNT) (TC 2.A.41) family.</text>
</comment>
<evidence type="ECO:0000259" key="10">
    <source>
        <dbReference type="Pfam" id="PF01773"/>
    </source>
</evidence>
<feature type="domain" description="Concentrative nucleoside transporter C-terminal" evidence="11">
    <location>
        <begin position="348"/>
        <end position="541"/>
    </location>
</feature>
<evidence type="ECO:0000256" key="5">
    <source>
        <dbReference type="ARBA" id="ARBA00022989"/>
    </source>
</evidence>
<dbReference type="GO" id="GO:0005415">
    <property type="term" value="F:nucleoside:sodium symporter activity"/>
    <property type="evidence" value="ECO:0007669"/>
    <property type="project" value="TreeGrafter"/>
</dbReference>
<comment type="subcellular location">
    <subcellularLocation>
        <location evidence="1">Cell membrane</location>
        <topology evidence="1">Multi-pass membrane protein</topology>
    </subcellularLocation>
</comment>
<feature type="domain" description="Concentrative nucleoside transporter N-terminal" evidence="10">
    <location>
        <begin position="166"/>
        <end position="237"/>
    </location>
</feature>
<reference evidence="13" key="1">
    <citation type="submission" date="2021-02" db="EMBL/GenBank/DDBJ databases">
        <authorList>
            <person name="Dougan E. K."/>
            <person name="Rhodes N."/>
            <person name="Thang M."/>
            <person name="Chan C."/>
        </authorList>
    </citation>
    <scope>NUCLEOTIDE SEQUENCE</scope>
</reference>
<feature type="transmembrane region" description="Helical" evidence="8">
    <location>
        <begin position="248"/>
        <end position="273"/>
    </location>
</feature>
<sequence>MTSSEVDSNLDEVVPPGVHGRAVPSDGDDGERPLCSEKPSPKKAEKVPDGEELPGGCCPSWLSARWSRAVFWLLLAGYLTAALVHNASKAVPLCLVALAIFLIQTWDAMSASTGVDMERLLAPLQRCCARCPGGVGLGAIVAAMVLTLLFICWDKNEWHRLIPASGLGLLVLLGWLTSAHRSQVRWRPVITGIALQFLLGLLIMKTDFGYQAFQALADVVVTFLGFTDQGSEFVFGPSYKDFFFVFKVLPVIVFFSSIVSACYYLGIIQAVFIRLGWVMQKIMGTGYCESLIASANIFLSQNEAPLIVKPFLVNMTRSEIHSAMTSGFASIAGSVMAAYILFGVPADHLLAASVMSAPAALAMSKLAYPETELPRTNTLKVLAPDTASNLLEAMTTGVMTGMAMAACVAAMLVAAMSVMAFLNSSLEFAGELVGISGLTIDAVLSYLLWPLALLMGVPPADCQSVGLLIGQKTILNEFVAYKNLADLKAKGGISTQAEIIATYALCGFSNFGSIGVQVGGFTTLEPRRKADFAALGLRAMAPWPFAIWDTGVFLQIARLQLRARIWIFLRPADTVVPEAVKVPPPRNAPPRKVQLEAPQKDERPPNQRVELRNCSVGKPMLPRQGGRCLSSLQCSDAEFCHPERRTCAMFCVGSNSSDAAMSRCSSCMTSCPHRSMCMGFIEDRPVRLRGSQGGSCNVKQMLSRCSSCKDACSELHAGPVRFPQDDPSDKDVWITSYPKTGSTWVRHLVTNLYFAVKSPGLPEVASFKAVDDFIPFIEDGKGWTSPDMFRSRTGFRIWKTHEPFNCDTHPCKGGTVDHQAPSQCMCPNCAKKFRRVIYVYRNGYDTLASYFRFRLGLGQVKDRSSFKTFINNRRMYPGVSWSDHIRSWHHAAQDNQELKILWLRYESLRETPEVEMRRIAEFLSLDAGMEHIRFAINASSAETLQSMEQREGGVNFFKIRYNKSSLKFVGSGQGNMATTALWGQVEEADLATWQLHNGHIQRCLGYADMPPT</sequence>
<gene>
    <name evidence="13" type="primary">SLC28A3</name>
    <name evidence="13" type="ORF">SNAT2548_LOCUS22723</name>
</gene>
<dbReference type="Gene3D" id="3.40.50.300">
    <property type="entry name" value="P-loop containing nucleotide triphosphate hydrolases"/>
    <property type="match status" value="1"/>
</dbReference>
<feature type="transmembrane region" description="Helical" evidence="8">
    <location>
        <begin position="398"/>
        <end position="422"/>
    </location>
</feature>
<name>A0A812R4S9_9DINO</name>
<evidence type="ECO:0000259" key="11">
    <source>
        <dbReference type="Pfam" id="PF07662"/>
    </source>
</evidence>
<evidence type="ECO:0000256" key="3">
    <source>
        <dbReference type="ARBA" id="ARBA00022475"/>
    </source>
</evidence>
<feature type="transmembrane region" description="Helical" evidence="8">
    <location>
        <begin position="320"/>
        <end position="342"/>
    </location>
</feature>
<feature type="transmembrane region" description="Helical" evidence="8">
    <location>
        <begin position="90"/>
        <end position="110"/>
    </location>
</feature>
<dbReference type="InterPro" id="IPR011642">
    <property type="entry name" value="Gate_dom"/>
</dbReference>
<keyword evidence="3" id="KW-1003">Cell membrane</keyword>
<keyword evidence="5 8" id="KW-1133">Transmembrane helix</keyword>
<dbReference type="Pfam" id="PF00685">
    <property type="entry name" value="Sulfotransfer_1"/>
    <property type="match status" value="1"/>
</dbReference>
<protein>
    <submittedName>
        <fullName evidence="13">SLC28A3 protein</fullName>
    </submittedName>
</protein>
<feature type="region of interest" description="Disordered" evidence="7">
    <location>
        <begin position="1"/>
        <end position="52"/>
    </location>
</feature>
<dbReference type="GO" id="GO:0005886">
    <property type="term" value="C:plasma membrane"/>
    <property type="evidence" value="ECO:0007669"/>
    <property type="project" value="UniProtKB-SubCell"/>
</dbReference>
<evidence type="ECO:0000256" key="4">
    <source>
        <dbReference type="ARBA" id="ARBA00022692"/>
    </source>
</evidence>
<dbReference type="PANTHER" id="PTHR10590:SF4">
    <property type="entry name" value="SOLUTE CARRIER FAMILY 28 MEMBER 3"/>
    <property type="match status" value="1"/>
</dbReference>
<dbReference type="Pfam" id="PF01773">
    <property type="entry name" value="Nucleos_tra2_N"/>
    <property type="match status" value="1"/>
</dbReference>
<comment type="caution">
    <text evidence="13">The sequence shown here is derived from an EMBL/GenBank/DDBJ whole genome shotgun (WGS) entry which is preliminary data.</text>
</comment>
<feature type="transmembrane region" description="Helical" evidence="8">
    <location>
        <begin position="188"/>
        <end position="204"/>
    </location>
</feature>
<dbReference type="EMBL" id="CAJNDS010002297">
    <property type="protein sequence ID" value="CAE7417794.1"/>
    <property type="molecule type" value="Genomic_DNA"/>
</dbReference>
<organism evidence="13 14">
    <name type="scientific">Symbiodinium natans</name>
    <dbReference type="NCBI Taxonomy" id="878477"/>
    <lineage>
        <taxon>Eukaryota</taxon>
        <taxon>Sar</taxon>
        <taxon>Alveolata</taxon>
        <taxon>Dinophyceae</taxon>
        <taxon>Suessiales</taxon>
        <taxon>Symbiodiniaceae</taxon>
        <taxon>Symbiodinium</taxon>
    </lineage>
</organism>
<dbReference type="Proteomes" id="UP000604046">
    <property type="component" value="Unassembled WGS sequence"/>
</dbReference>
<feature type="domain" description="Nucleoside transporter/FeoB GTPase Gate" evidence="12">
    <location>
        <begin position="245"/>
        <end position="343"/>
    </location>
</feature>
<evidence type="ECO:0000313" key="14">
    <source>
        <dbReference type="Proteomes" id="UP000604046"/>
    </source>
</evidence>
<feature type="transmembrane region" description="Helical" evidence="8">
    <location>
        <begin position="131"/>
        <end position="152"/>
    </location>
</feature>
<evidence type="ECO:0000256" key="6">
    <source>
        <dbReference type="ARBA" id="ARBA00023136"/>
    </source>
</evidence>
<evidence type="ECO:0000256" key="7">
    <source>
        <dbReference type="SAM" id="MobiDB-lite"/>
    </source>
</evidence>
<dbReference type="Pfam" id="PF07662">
    <property type="entry name" value="Nucleos_tra2_C"/>
    <property type="match status" value="1"/>
</dbReference>
<evidence type="ECO:0000256" key="8">
    <source>
        <dbReference type="SAM" id="Phobius"/>
    </source>
</evidence>
<keyword evidence="6 8" id="KW-0472">Membrane</keyword>
<dbReference type="InterPro" id="IPR002668">
    <property type="entry name" value="CNT_N_dom"/>
</dbReference>
<dbReference type="Pfam" id="PF07670">
    <property type="entry name" value="Gate"/>
    <property type="match status" value="1"/>
</dbReference>
<dbReference type="OrthoDB" id="205623at2759"/>
<evidence type="ECO:0000313" key="13">
    <source>
        <dbReference type="EMBL" id="CAE7417794.1"/>
    </source>
</evidence>
<evidence type="ECO:0000256" key="1">
    <source>
        <dbReference type="ARBA" id="ARBA00004651"/>
    </source>
</evidence>
<dbReference type="PANTHER" id="PTHR10590">
    <property type="entry name" value="SODIUM/NUCLEOSIDE COTRANSPORTER"/>
    <property type="match status" value="1"/>
</dbReference>
<feature type="transmembrane region" description="Helical" evidence="8">
    <location>
        <begin position="158"/>
        <end position="176"/>
    </location>
</feature>
<evidence type="ECO:0000259" key="12">
    <source>
        <dbReference type="Pfam" id="PF07670"/>
    </source>
</evidence>
<keyword evidence="4 8" id="KW-0812">Transmembrane</keyword>